<dbReference type="RefSeq" id="WP_200126688.1">
    <property type="nucleotide sequence ID" value="NZ_CP054705.1"/>
</dbReference>
<dbReference type="EMBL" id="CP054705">
    <property type="protein sequence ID" value="QQK74470.1"/>
    <property type="molecule type" value="Genomic_DNA"/>
</dbReference>
<protein>
    <submittedName>
        <fullName evidence="1">Type II toxin-antitoxin system RelE/ParE family toxin</fullName>
    </submittedName>
</protein>
<name>A0A7T6Z026_9BACI</name>
<evidence type="ECO:0000313" key="1">
    <source>
        <dbReference type="EMBL" id="QQK74470.1"/>
    </source>
</evidence>
<evidence type="ECO:0000313" key="2">
    <source>
        <dbReference type="Proteomes" id="UP000595823"/>
    </source>
</evidence>
<dbReference type="KEGG" id="scia:HUG15_01825"/>
<keyword evidence="2" id="KW-1185">Reference proteome</keyword>
<reference evidence="1 2" key="1">
    <citation type="submission" date="2020-06" db="EMBL/GenBank/DDBJ databases">
        <title>Genomic analysis of Salicibibacter sp. NKC5-3.</title>
        <authorList>
            <person name="Oh Y.J."/>
        </authorList>
    </citation>
    <scope>NUCLEOTIDE SEQUENCE [LARGE SCALE GENOMIC DNA]</scope>
    <source>
        <strain evidence="1 2">NKC5-3</strain>
    </source>
</reference>
<proteinExistence type="predicted"/>
<organism evidence="1 2">
    <name type="scientific">Salicibibacter cibarius</name>
    <dbReference type="NCBI Taxonomy" id="2743000"/>
    <lineage>
        <taxon>Bacteria</taxon>
        <taxon>Bacillati</taxon>
        <taxon>Bacillota</taxon>
        <taxon>Bacilli</taxon>
        <taxon>Bacillales</taxon>
        <taxon>Bacillaceae</taxon>
        <taxon>Salicibibacter</taxon>
    </lineage>
</organism>
<accession>A0A7T6Z026</accession>
<dbReference type="Pfam" id="PF05973">
    <property type="entry name" value="Gp49"/>
    <property type="match status" value="1"/>
</dbReference>
<gene>
    <name evidence="1" type="ORF">HUG15_01825</name>
</gene>
<dbReference type="InterPro" id="IPR009241">
    <property type="entry name" value="HigB-like"/>
</dbReference>
<dbReference type="AlphaFoldDB" id="A0A7T6Z026"/>
<sequence length="124" mass="15199">MNIEKWKTHEYKTEDGDCPLLEWLHQLPPKKATKILEDIERFERFGPRHKPGFSEKLTETIAYIRTKHGNDTFRIFWFQWYNRVAVLTHGYQKKQNKTDRREIRRAENYRKEWLQRFGNSKEGS</sequence>
<dbReference type="Proteomes" id="UP000595823">
    <property type="component" value="Chromosome"/>
</dbReference>